<feature type="region of interest" description="Disordered" evidence="1">
    <location>
        <begin position="1"/>
        <end position="21"/>
    </location>
</feature>
<dbReference type="SUPFAM" id="SSF52309">
    <property type="entry name" value="N-(deoxy)ribosyltransferase-like"/>
    <property type="match status" value="1"/>
</dbReference>
<gene>
    <name evidence="2" type="ORF">CP970_08115</name>
</gene>
<evidence type="ECO:0000313" key="3">
    <source>
        <dbReference type="Proteomes" id="UP000325529"/>
    </source>
</evidence>
<evidence type="ECO:0000313" key="2">
    <source>
        <dbReference type="EMBL" id="QEU90867.1"/>
    </source>
</evidence>
<proteinExistence type="predicted"/>
<evidence type="ECO:0000256" key="1">
    <source>
        <dbReference type="SAM" id="MobiDB-lite"/>
    </source>
</evidence>
<reference evidence="2 3" key="1">
    <citation type="submission" date="2017-09" db="EMBL/GenBank/DDBJ databases">
        <authorList>
            <person name="Lee N."/>
            <person name="Cho B.-K."/>
        </authorList>
    </citation>
    <scope>NUCLEOTIDE SEQUENCE [LARGE SCALE GENOMIC DNA]</scope>
    <source>
        <strain evidence="2 3">ATCC 12853</strain>
    </source>
</reference>
<feature type="compositionally biased region" description="Basic and acidic residues" evidence="1">
    <location>
        <begin position="12"/>
        <end position="21"/>
    </location>
</feature>
<dbReference type="EMBL" id="CP023699">
    <property type="protein sequence ID" value="QEU90867.1"/>
    <property type="molecule type" value="Genomic_DNA"/>
</dbReference>
<protein>
    <submittedName>
        <fullName evidence="2">Uncharacterized protein</fullName>
    </submittedName>
</protein>
<sequence length="269" mass="30447">MTRWVQRQTGDPAEHYATRPTEHPEWATYQELTRAAGIPQAEADAAWQLLLGGVDSQGALNDEAMAKTNDRQEQRELRATNSWYHEFVKLMTEHLEIDTPTMALWAGGIETSEYAYEKGHTPLARTRIGSVLNVLELNPNWKLTGPMWSILSKAFVSRATGPVHIFVRAYSPDSILIRLEVPHLREIQRLNPDVKLIWHPLYSAPDGRIREISRDCRLVDNAEYDGRDTCVGVLIQYLRMFHDESNAEAAPAHKSMAELLVANGHKDGV</sequence>
<dbReference type="Proteomes" id="UP000325529">
    <property type="component" value="Chromosome"/>
</dbReference>
<accession>A0A5J6G7E3</accession>
<organism evidence="2 3">
    <name type="scientific">Streptomyces kanamyceticus</name>
    <dbReference type="NCBI Taxonomy" id="1967"/>
    <lineage>
        <taxon>Bacteria</taxon>
        <taxon>Bacillati</taxon>
        <taxon>Actinomycetota</taxon>
        <taxon>Actinomycetes</taxon>
        <taxon>Kitasatosporales</taxon>
        <taxon>Streptomycetaceae</taxon>
        <taxon>Streptomyces</taxon>
    </lineage>
</organism>
<dbReference type="KEGG" id="ska:CP970_08115"/>
<dbReference type="AlphaFoldDB" id="A0A5J6G7E3"/>
<name>A0A5J6G7E3_STRKN</name>
<keyword evidence="3" id="KW-1185">Reference proteome</keyword>